<reference evidence="3" key="1">
    <citation type="submission" date="2021-01" db="EMBL/GenBank/DDBJ databases">
        <title>Caligus Genome Assembly.</title>
        <authorList>
            <person name="Gallardo-Escarate C."/>
        </authorList>
    </citation>
    <scope>NUCLEOTIDE SEQUENCE [LARGE SCALE GENOMIC DNA]</scope>
</reference>
<feature type="region of interest" description="Disordered" evidence="1">
    <location>
        <begin position="1"/>
        <end position="55"/>
    </location>
</feature>
<proteinExistence type="predicted"/>
<keyword evidence="3" id="KW-1185">Reference proteome</keyword>
<evidence type="ECO:0000313" key="2">
    <source>
        <dbReference type="EMBL" id="QQP39003.1"/>
    </source>
</evidence>
<protein>
    <submittedName>
        <fullName evidence="2">Uncharacterized protein</fullName>
    </submittedName>
</protein>
<organism evidence="2 3">
    <name type="scientific">Caligus rogercresseyi</name>
    <name type="common">Sea louse</name>
    <dbReference type="NCBI Taxonomy" id="217165"/>
    <lineage>
        <taxon>Eukaryota</taxon>
        <taxon>Metazoa</taxon>
        <taxon>Ecdysozoa</taxon>
        <taxon>Arthropoda</taxon>
        <taxon>Crustacea</taxon>
        <taxon>Multicrustacea</taxon>
        <taxon>Hexanauplia</taxon>
        <taxon>Copepoda</taxon>
        <taxon>Siphonostomatoida</taxon>
        <taxon>Caligidae</taxon>
        <taxon>Caligus</taxon>
    </lineage>
</organism>
<evidence type="ECO:0000256" key="1">
    <source>
        <dbReference type="SAM" id="MobiDB-lite"/>
    </source>
</evidence>
<name>A0A7T8GWA8_CALRO</name>
<feature type="compositionally biased region" description="Basic and acidic residues" evidence="1">
    <location>
        <begin position="1"/>
        <end position="10"/>
    </location>
</feature>
<dbReference type="Proteomes" id="UP000595437">
    <property type="component" value="Chromosome 14"/>
</dbReference>
<dbReference type="EMBL" id="CP045903">
    <property type="protein sequence ID" value="QQP39003.1"/>
    <property type="molecule type" value="Genomic_DNA"/>
</dbReference>
<dbReference type="AlphaFoldDB" id="A0A7T8GWA8"/>
<gene>
    <name evidence="2" type="ORF">FKW44_019749</name>
</gene>
<sequence length="55" mass="6157">MSREVIDDPRASLPLPPTPSSNDDNYILINESSDEEFPPPLSSDYSLPEYSDDNN</sequence>
<evidence type="ECO:0000313" key="3">
    <source>
        <dbReference type="Proteomes" id="UP000595437"/>
    </source>
</evidence>
<accession>A0A7T8GWA8</accession>